<feature type="region of interest" description="Disordered" evidence="1">
    <location>
        <begin position="475"/>
        <end position="552"/>
    </location>
</feature>
<comment type="caution">
    <text evidence="2">The sequence shown here is derived from an EMBL/GenBank/DDBJ whole genome shotgun (WGS) entry which is preliminary data.</text>
</comment>
<feature type="region of interest" description="Disordered" evidence="1">
    <location>
        <begin position="582"/>
        <end position="603"/>
    </location>
</feature>
<feature type="compositionally biased region" description="Polar residues" evidence="1">
    <location>
        <begin position="475"/>
        <end position="494"/>
    </location>
</feature>
<protein>
    <submittedName>
        <fullName evidence="2">Uncharacterized protein</fullName>
    </submittedName>
</protein>
<keyword evidence="3" id="KW-1185">Reference proteome</keyword>
<feature type="compositionally biased region" description="Polar residues" evidence="1">
    <location>
        <begin position="527"/>
        <end position="545"/>
    </location>
</feature>
<organism evidence="2 3">
    <name type="scientific">Ladona fulva</name>
    <name type="common">Scarce chaser dragonfly</name>
    <name type="synonym">Libellula fulva</name>
    <dbReference type="NCBI Taxonomy" id="123851"/>
    <lineage>
        <taxon>Eukaryota</taxon>
        <taxon>Metazoa</taxon>
        <taxon>Ecdysozoa</taxon>
        <taxon>Arthropoda</taxon>
        <taxon>Hexapoda</taxon>
        <taxon>Insecta</taxon>
        <taxon>Pterygota</taxon>
        <taxon>Palaeoptera</taxon>
        <taxon>Odonata</taxon>
        <taxon>Epiprocta</taxon>
        <taxon>Anisoptera</taxon>
        <taxon>Libelluloidea</taxon>
        <taxon>Libellulidae</taxon>
        <taxon>Ladona</taxon>
    </lineage>
</organism>
<gene>
    <name evidence="2" type="ORF">J437_LFUL012482</name>
</gene>
<dbReference type="Proteomes" id="UP000792457">
    <property type="component" value="Unassembled WGS sequence"/>
</dbReference>
<dbReference type="AlphaFoldDB" id="A0A8K0P406"/>
<accession>A0A8K0P406</accession>
<evidence type="ECO:0000313" key="2">
    <source>
        <dbReference type="EMBL" id="KAG8232866.1"/>
    </source>
</evidence>
<reference evidence="2" key="2">
    <citation type="submission" date="2017-10" db="EMBL/GenBank/DDBJ databases">
        <title>Ladona fulva Genome sequencing and assembly.</title>
        <authorList>
            <person name="Murali S."/>
            <person name="Richards S."/>
            <person name="Bandaranaike D."/>
            <person name="Bellair M."/>
            <person name="Blankenburg K."/>
            <person name="Chao H."/>
            <person name="Dinh H."/>
            <person name="Doddapaneni H."/>
            <person name="Dugan-Rocha S."/>
            <person name="Elkadiri S."/>
            <person name="Gnanaolivu R."/>
            <person name="Hernandez B."/>
            <person name="Skinner E."/>
            <person name="Javaid M."/>
            <person name="Lee S."/>
            <person name="Li M."/>
            <person name="Ming W."/>
            <person name="Munidasa M."/>
            <person name="Muniz J."/>
            <person name="Nguyen L."/>
            <person name="Hughes D."/>
            <person name="Osuji N."/>
            <person name="Pu L.-L."/>
            <person name="Puazo M."/>
            <person name="Qu C."/>
            <person name="Quiroz J."/>
            <person name="Raj R."/>
            <person name="Weissenberger G."/>
            <person name="Xin Y."/>
            <person name="Zou X."/>
            <person name="Han Y."/>
            <person name="Worley K."/>
            <person name="Muzny D."/>
            <person name="Gibbs R."/>
        </authorList>
    </citation>
    <scope>NUCLEOTIDE SEQUENCE</scope>
    <source>
        <strain evidence="2">Sampled in the wild</strain>
    </source>
</reference>
<reference evidence="2" key="1">
    <citation type="submission" date="2013-04" db="EMBL/GenBank/DDBJ databases">
        <authorList>
            <person name="Qu J."/>
            <person name="Murali S.C."/>
            <person name="Bandaranaike D."/>
            <person name="Bellair M."/>
            <person name="Blankenburg K."/>
            <person name="Chao H."/>
            <person name="Dinh H."/>
            <person name="Doddapaneni H."/>
            <person name="Downs B."/>
            <person name="Dugan-Rocha S."/>
            <person name="Elkadiri S."/>
            <person name="Gnanaolivu R.D."/>
            <person name="Hernandez B."/>
            <person name="Javaid M."/>
            <person name="Jayaseelan J.C."/>
            <person name="Lee S."/>
            <person name="Li M."/>
            <person name="Ming W."/>
            <person name="Munidasa M."/>
            <person name="Muniz J."/>
            <person name="Nguyen L."/>
            <person name="Ongeri F."/>
            <person name="Osuji N."/>
            <person name="Pu L.-L."/>
            <person name="Puazo M."/>
            <person name="Qu C."/>
            <person name="Quiroz J."/>
            <person name="Raj R."/>
            <person name="Weissenberger G."/>
            <person name="Xin Y."/>
            <person name="Zou X."/>
            <person name="Han Y."/>
            <person name="Richards S."/>
            <person name="Worley K."/>
            <person name="Muzny D."/>
            <person name="Gibbs R."/>
        </authorList>
    </citation>
    <scope>NUCLEOTIDE SEQUENCE</scope>
    <source>
        <strain evidence="2">Sampled in the wild</strain>
    </source>
</reference>
<evidence type="ECO:0000256" key="1">
    <source>
        <dbReference type="SAM" id="MobiDB-lite"/>
    </source>
</evidence>
<dbReference type="EMBL" id="KZ308663">
    <property type="protein sequence ID" value="KAG8232866.1"/>
    <property type="molecule type" value="Genomic_DNA"/>
</dbReference>
<name>A0A8K0P406_LADFU</name>
<evidence type="ECO:0000313" key="3">
    <source>
        <dbReference type="Proteomes" id="UP000792457"/>
    </source>
</evidence>
<proteinExistence type="predicted"/>
<feature type="compositionally biased region" description="Polar residues" evidence="1">
    <location>
        <begin position="582"/>
        <end position="602"/>
    </location>
</feature>
<sequence length="628" mass="67263">MGEELLINFNDSLKMQSFDGQKADASYDPGKEIKCLPDLSSFLRGSTILDSKVTSNIQEKSILDKEYDELIPQLSSPIKANLQSSNDESSNLIGLSPYGCVKVNRTNTIESDLIVECNPTNLMSPFGCPVKVRSKDVTPGSNMQNLVPTGQLLPVQDEPKSCITVDVFDVEVLEKKLDIKHSNVSNDLVQDESKSRLALPSIPSIGSGESQYSSCGVINLGFLEAKSPAKQVDLSQSPNNSVFEEAQAIAEELSRMAKCEKGIESETSSIVSNSSDLDDIELTDMKLIGNDLDELLDIYAIENNDNLVEEESFRKMRINTPKMVLKYSSEAVPMGQAQTNSSSSSLSTSPLPLSTERLNHMRLKGSEAVGASLKLAPLKKNTCLTAVPGRSGPLKALVPLSQIVKNSVSPVGVVPAKPRSMKLTETSPDFIRPVKASAGILSSTPIINKPHSSTKLLPLVKKGLSGNIKGANNLKSNHDATLTPSGQRASSIGRTQGAGKHTSIARPVATAVNRKGSIPSPSMGKRYSNNTPNIKTPVARSSSTGHLPLTPSMKKVNGAASTQAFQSPLRRSNSLSAKLTVGSPSRTMKMPSINSPGKSGTSLDKLISKFRRVSVSRGMKENVSPGKY</sequence>